<feature type="domain" description="Aspartate dehydrogenase" evidence="7">
    <location>
        <begin position="165"/>
        <end position="251"/>
    </location>
</feature>
<comment type="function">
    <text evidence="6">Specifically catalyzes the NAD or NADP-dependent dehydrogenation of L-aspartate to iminoaspartate.</text>
</comment>
<proteinExistence type="inferred from homology"/>
<feature type="active site" evidence="6">
    <location>
        <position position="217"/>
    </location>
</feature>
<dbReference type="Proteomes" id="UP000094580">
    <property type="component" value="Unassembled WGS sequence"/>
</dbReference>
<comment type="catalytic activity">
    <reaction evidence="6">
        <text>L-aspartate + NADP(+) + H2O = oxaloacetate + NH4(+) + NADPH + H(+)</text>
        <dbReference type="Rhea" id="RHEA:11784"/>
        <dbReference type="ChEBI" id="CHEBI:15377"/>
        <dbReference type="ChEBI" id="CHEBI:15378"/>
        <dbReference type="ChEBI" id="CHEBI:16452"/>
        <dbReference type="ChEBI" id="CHEBI:28938"/>
        <dbReference type="ChEBI" id="CHEBI:29991"/>
        <dbReference type="ChEBI" id="CHEBI:57783"/>
        <dbReference type="ChEBI" id="CHEBI:58349"/>
        <dbReference type="EC" id="1.4.1.21"/>
    </reaction>
</comment>
<dbReference type="InterPro" id="IPR002811">
    <property type="entry name" value="Asp_DH"/>
</dbReference>
<dbReference type="Pfam" id="PF01958">
    <property type="entry name" value="Asp_DH_C"/>
    <property type="match status" value="1"/>
</dbReference>
<dbReference type="InterPro" id="IPR036291">
    <property type="entry name" value="NAD(P)-bd_dom_sf"/>
</dbReference>
<dbReference type="Pfam" id="PF03447">
    <property type="entry name" value="NAD_binding_3"/>
    <property type="match status" value="1"/>
</dbReference>
<evidence type="ECO:0000259" key="7">
    <source>
        <dbReference type="Pfam" id="PF01958"/>
    </source>
</evidence>
<evidence type="ECO:0000259" key="8">
    <source>
        <dbReference type="Pfam" id="PF03447"/>
    </source>
</evidence>
<protein>
    <recommendedName>
        <fullName evidence="6">L-aspartate dehydrogenase</fullName>
        <ecNumber evidence="6">1.4.1.21</ecNumber>
    </recommendedName>
</protein>
<dbReference type="HAMAP" id="MF_01265">
    <property type="entry name" value="NadX"/>
    <property type="match status" value="1"/>
</dbReference>
<evidence type="ECO:0000313" key="10">
    <source>
        <dbReference type="Proteomes" id="UP000094580"/>
    </source>
</evidence>
<comment type="caution">
    <text evidence="9">The sequence shown here is derived from an EMBL/GenBank/DDBJ whole genome shotgun (WGS) entry which is preliminary data.</text>
</comment>
<keyword evidence="10" id="KW-1185">Reference proteome</keyword>
<dbReference type="SUPFAM" id="SSF51735">
    <property type="entry name" value="NAD(P)-binding Rossmann-fold domains"/>
    <property type="match status" value="1"/>
</dbReference>
<dbReference type="Gene3D" id="3.30.360.10">
    <property type="entry name" value="Dihydrodipicolinate Reductase, domain 2"/>
    <property type="match status" value="1"/>
</dbReference>
<dbReference type="InterPro" id="IPR011182">
    <property type="entry name" value="L-Asp_DH"/>
</dbReference>
<feature type="binding site" evidence="6">
    <location>
        <position position="187"/>
    </location>
    <ligand>
        <name>NAD(+)</name>
        <dbReference type="ChEBI" id="CHEBI:57540"/>
    </ligand>
</feature>
<dbReference type="PANTHER" id="PTHR31873">
    <property type="entry name" value="L-ASPARTATE DEHYDROGENASE-RELATED"/>
    <property type="match status" value="1"/>
</dbReference>
<comment type="catalytic activity">
    <reaction evidence="6">
        <text>L-aspartate + NAD(+) + H2O = oxaloacetate + NH4(+) + NADH + H(+)</text>
        <dbReference type="Rhea" id="RHEA:11788"/>
        <dbReference type="ChEBI" id="CHEBI:15377"/>
        <dbReference type="ChEBI" id="CHEBI:15378"/>
        <dbReference type="ChEBI" id="CHEBI:16452"/>
        <dbReference type="ChEBI" id="CHEBI:28938"/>
        <dbReference type="ChEBI" id="CHEBI:29991"/>
        <dbReference type="ChEBI" id="CHEBI:57540"/>
        <dbReference type="ChEBI" id="CHEBI:57945"/>
        <dbReference type="EC" id="1.4.1.21"/>
    </reaction>
</comment>
<evidence type="ECO:0000256" key="3">
    <source>
        <dbReference type="ARBA" id="ARBA00022857"/>
    </source>
</evidence>
<evidence type="ECO:0000256" key="5">
    <source>
        <dbReference type="ARBA" id="ARBA00023027"/>
    </source>
</evidence>
<evidence type="ECO:0000256" key="1">
    <source>
        <dbReference type="ARBA" id="ARBA00008331"/>
    </source>
</evidence>
<gene>
    <name evidence="6" type="primary">nadX</name>
    <name evidence="9" type="ORF">BED47_19695</name>
</gene>
<keyword evidence="2 6" id="KW-0662">Pyridine nucleotide biosynthesis</keyword>
<dbReference type="SUPFAM" id="SSF55347">
    <property type="entry name" value="Glyceraldehyde-3-phosphate dehydrogenase-like, C-terminal domain"/>
    <property type="match status" value="1"/>
</dbReference>
<reference evidence="9 10" key="1">
    <citation type="submission" date="2016-07" db="EMBL/GenBank/DDBJ databases">
        <authorList>
            <person name="Townsley L."/>
            <person name="Shank E.A."/>
        </authorList>
    </citation>
    <scope>NUCLEOTIDE SEQUENCE [LARGE SCALE GENOMIC DNA]</scope>
    <source>
        <strain evidence="9 10">CH01</strain>
    </source>
</reference>
<comment type="miscellaneous">
    <text evidence="6">The iminoaspartate product is unstable in aqueous solution and can decompose to oxaloacetate and ammonia.</text>
</comment>
<dbReference type="NCBIfam" id="NF009829">
    <property type="entry name" value="PRK13303.1-4"/>
    <property type="match status" value="1"/>
</dbReference>
<dbReference type="EMBL" id="MDKC01000008">
    <property type="protein sequence ID" value="ODG92432.1"/>
    <property type="molecule type" value="Genomic_DNA"/>
</dbReference>
<comment type="pathway">
    <text evidence="6">Cofactor biosynthesis; NAD(+) biosynthesis; iminoaspartate from L-aspartate (dehydrogenase route): step 1/1.</text>
</comment>
<evidence type="ECO:0000256" key="6">
    <source>
        <dbReference type="HAMAP-Rule" id="MF_01265"/>
    </source>
</evidence>
<accession>A0ABX2ZRU4</accession>
<dbReference type="InterPro" id="IPR020626">
    <property type="entry name" value="Asp_DH_prok"/>
</dbReference>
<dbReference type="EC" id="1.4.1.21" evidence="6"/>
<feature type="binding site" evidence="6">
    <location>
        <position position="121"/>
    </location>
    <ligand>
        <name>NAD(+)</name>
        <dbReference type="ChEBI" id="CHEBI:57540"/>
    </ligand>
</feature>
<dbReference type="NCBIfam" id="NF009828">
    <property type="entry name" value="PRK13303.1-3"/>
    <property type="match status" value="1"/>
</dbReference>
<dbReference type="Gene3D" id="3.40.50.720">
    <property type="entry name" value="NAD(P)-binding Rossmann-like Domain"/>
    <property type="match status" value="1"/>
</dbReference>
<dbReference type="PANTHER" id="PTHR31873:SF6">
    <property type="entry name" value="ASPARTATE DEHYDROGENASE DOMAIN-CONTAINING PROTEIN"/>
    <property type="match status" value="1"/>
</dbReference>
<keyword evidence="4 6" id="KW-0560">Oxidoreductase</keyword>
<comment type="similarity">
    <text evidence="1 6">Belongs to the L-aspartate dehydrogenase family.</text>
</comment>
<evidence type="ECO:0000313" key="9">
    <source>
        <dbReference type="EMBL" id="ODG92432.1"/>
    </source>
</evidence>
<name>A0ABX2ZRU4_9BACI</name>
<sequence>MLNIGLIGFGAIGQDIAKYINEGKAGNVLLKAVLVRRKDQYESHISDLFYDNEEAFFGLGLDIIIEAAGHEAVYKFGKRTLSTSSDFIIASVGALADDELLAELETAAKLTNSKIIIPSAAIAGLDRVAASMLQGVDEVKLVTRKPPSAWRGTIAEEKVDLDTVKEPICIYNGVARESSKLFPESTNVSATLSLAGIGFDKTKVQVYVDPSITSNTHQIFVKGFFGEMEVKVKNIPSSTNPKTGYIVAMSICNTLKNRTSSIVIGI</sequence>
<dbReference type="PIRSF" id="PIRSF005227">
    <property type="entry name" value="Asp_dh_NAD_syn"/>
    <property type="match status" value="1"/>
</dbReference>
<feature type="domain" description="Aspartate/homoserine dehydrogenase NAD-binding" evidence="8">
    <location>
        <begin position="8"/>
        <end position="118"/>
    </location>
</feature>
<evidence type="ECO:0000256" key="4">
    <source>
        <dbReference type="ARBA" id="ARBA00023002"/>
    </source>
</evidence>
<evidence type="ECO:0000256" key="2">
    <source>
        <dbReference type="ARBA" id="ARBA00022642"/>
    </source>
</evidence>
<keyword evidence="5 6" id="KW-0520">NAD</keyword>
<dbReference type="InterPro" id="IPR005106">
    <property type="entry name" value="Asp/hSer_DH_NAD-bd"/>
</dbReference>
<organism evidence="9 10">
    <name type="scientific">Gottfriedia luciferensis</name>
    <dbReference type="NCBI Taxonomy" id="178774"/>
    <lineage>
        <taxon>Bacteria</taxon>
        <taxon>Bacillati</taxon>
        <taxon>Bacillota</taxon>
        <taxon>Bacilli</taxon>
        <taxon>Bacillales</taxon>
        <taxon>Bacillaceae</taxon>
        <taxon>Gottfriedia</taxon>
    </lineage>
</organism>
<keyword evidence="3 6" id="KW-0521">NADP</keyword>